<gene>
    <name evidence="1" type="ORF">ACFQ5G_29450</name>
</gene>
<dbReference type="EMBL" id="JBHTMK010000040">
    <property type="protein sequence ID" value="MFD1369484.1"/>
    <property type="molecule type" value="Genomic_DNA"/>
</dbReference>
<reference evidence="2" key="1">
    <citation type="journal article" date="2019" name="Int. J. Syst. Evol. Microbiol.">
        <title>The Global Catalogue of Microorganisms (GCM) 10K type strain sequencing project: providing services to taxonomists for standard genome sequencing and annotation.</title>
        <authorList>
            <consortium name="The Broad Institute Genomics Platform"/>
            <consortium name="The Broad Institute Genome Sequencing Center for Infectious Disease"/>
            <person name="Wu L."/>
            <person name="Ma J."/>
        </authorList>
    </citation>
    <scope>NUCLEOTIDE SEQUENCE [LARGE SCALE GENOMIC DNA]</scope>
    <source>
        <strain evidence="2">CCM 7526</strain>
    </source>
</reference>
<evidence type="ECO:0000313" key="2">
    <source>
        <dbReference type="Proteomes" id="UP001597183"/>
    </source>
</evidence>
<organism evidence="1 2">
    <name type="scientific">Actinoplanes sichuanensis</name>
    <dbReference type="NCBI Taxonomy" id="512349"/>
    <lineage>
        <taxon>Bacteria</taxon>
        <taxon>Bacillati</taxon>
        <taxon>Actinomycetota</taxon>
        <taxon>Actinomycetes</taxon>
        <taxon>Micromonosporales</taxon>
        <taxon>Micromonosporaceae</taxon>
        <taxon>Actinoplanes</taxon>
    </lineage>
</organism>
<evidence type="ECO:0000313" key="1">
    <source>
        <dbReference type="EMBL" id="MFD1369484.1"/>
    </source>
</evidence>
<proteinExistence type="predicted"/>
<sequence>MDTPDSLPDLDDLLRFFVALDDQWLRRDGLEAFAARSDGSRLDTVLDAARDPWTQNRVHRHAAARATPAQLSRIVAEVHRRTDPFDRLTALARLLGRLDGAERAAAVEAAITDLPRIPDSDRSTALNTLLPRLEADEAARAIRAGLAVRGGRGRQVTVIAAIAMHLPEPVLDEAARDVGTIADEGTRATAIQRLSTGAGEARITHLIAAVDTLRDPLRRAQMLAGVARDAPARLRPELVATALALLVAEFTAGRREMAHHWALHPLLPLLDHGQVAELAASGCPHLTDLAAHAAPETVVELVAIRLAPDSGFSSLNLLQDLARLIGHLPAGHREAATDDLIARLRPGSWPDTFAGLVPHLTDEQVDAAVGRAGPEELLVLGPRLSAPRIAAAFDAAYTIGNGVIRTGLLTRMVERLDGSRLDEVIAHMSAIRDPLTRFDALDGLRRVVPADRQAAVTALALAAASAVRGADMRAFCLMGLATDLPADLRRTALERAATAIRAIRDSETRARRWVSFVPLLPTA</sequence>
<accession>A0ABW4AFT8</accession>
<protein>
    <recommendedName>
        <fullName evidence="3">HEAT repeat domain-containing protein</fullName>
    </recommendedName>
</protein>
<dbReference type="RefSeq" id="WP_317792346.1">
    <property type="nucleotide sequence ID" value="NZ_AP028461.1"/>
</dbReference>
<evidence type="ECO:0008006" key="3">
    <source>
        <dbReference type="Google" id="ProtNLM"/>
    </source>
</evidence>
<comment type="caution">
    <text evidence="1">The sequence shown here is derived from an EMBL/GenBank/DDBJ whole genome shotgun (WGS) entry which is preliminary data.</text>
</comment>
<dbReference type="Proteomes" id="UP001597183">
    <property type="component" value="Unassembled WGS sequence"/>
</dbReference>
<name>A0ABW4AFT8_9ACTN</name>
<keyword evidence="2" id="KW-1185">Reference proteome</keyword>